<dbReference type="RefSeq" id="WP_082863646.1">
    <property type="nucleotide sequence ID" value="NZ_CP011310.1"/>
</dbReference>
<evidence type="ECO:0000313" key="2">
    <source>
        <dbReference type="EMBL" id="AKQ43480.2"/>
    </source>
</evidence>
<organism evidence="2 3">
    <name type="scientific">Aurantiacibacter atlanticus</name>
    <dbReference type="NCBI Taxonomy" id="1648404"/>
    <lineage>
        <taxon>Bacteria</taxon>
        <taxon>Pseudomonadati</taxon>
        <taxon>Pseudomonadota</taxon>
        <taxon>Alphaproteobacteria</taxon>
        <taxon>Sphingomonadales</taxon>
        <taxon>Erythrobacteraceae</taxon>
        <taxon>Aurantiacibacter</taxon>
    </lineage>
</organism>
<proteinExistence type="predicted"/>
<protein>
    <recommendedName>
        <fullName evidence="4">DNA repair protein</fullName>
    </recommendedName>
</protein>
<feature type="compositionally biased region" description="Low complexity" evidence="1">
    <location>
        <begin position="212"/>
        <end position="221"/>
    </location>
</feature>
<feature type="region of interest" description="Disordered" evidence="1">
    <location>
        <begin position="202"/>
        <end position="221"/>
    </location>
</feature>
<dbReference type="KEGG" id="ery:CP97_13780"/>
<sequence>MPTVFTIGHSNRDADTVIAMLRAADVDMLADVRAFPRSRANPAFNIDSFPDLLDEHDIAYGHFDKLGGRRKRQDDVDPALNGYWRVQSFHNYADYALSGDFQSAIEDLVNLADDCRVALMCSEAVWWRCHRRIIADHLMARGHEVIHLMAPDRQERAKLTDRAVVSGSTGVVYPSSECREEPNEHIPLCRYARLATRENELRARHADQSTRSSSSSDEMTW</sequence>
<name>A0A0H4VGF3_9SPHN</name>
<reference evidence="3" key="2">
    <citation type="submission" date="2015-04" db="EMBL/GenBank/DDBJ databases">
        <title>The complete genome sequence of Erythrobacter sp. s21-N3.</title>
        <authorList>
            <person name="Zhuang L."/>
            <person name="Liu Y."/>
            <person name="Shao Z."/>
        </authorList>
    </citation>
    <scope>NUCLEOTIDE SEQUENCE [LARGE SCALE GENOMIC DNA]</scope>
    <source>
        <strain evidence="3">s21-N3</strain>
    </source>
</reference>
<evidence type="ECO:0000313" key="3">
    <source>
        <dbReference type="Proteomes" id="UP000059113"/>
    </source>
</evidence>
<dbReference type="EMBL" id="CP011310">
    <property type="protein sequence ID" value="AKQ43480.2"/>
    <property type="molecule type" value="Genomic_DNA"/>
</dbReference>
<keyword evidence="3" id="KW-1185">Reference proteome</keyword>
<dbReference type="PANTHER" id="PTHR39337:SF1">
    <property type="entry name" value="BLR5642 PROTEIN"/>
    <property type="match status" value="1"/>
</dbReference>
<accession>A0A0H4VGF3</accession>
<evidence type="ECO:0000256" key="1">
    <source>
        <dbReference type="SAM" id="MobiDB-lite"/>
    </source>
</evidence>
<dbReference type="STRING" id="1648404.CP97_13780"/>
<reference evidence="2 3" key="1">
    <citation type="journal article" date="2015" name="Int. J. Syst. Evol. Microbiol.">
        <title>Erythrobacter atlanticus sp. nov., a bacterium from ocean sediment able to degrade polycyclic aromatic hydrocarbons.</title>
        <authorList>
            <person name="Zhuang L."/>
            <person name="Liu Y."/>
            <person name="Wang L."/>
            <person name="Wang W."/>
            <person name="Shao Z."/>
        </authorList>
    </citation>
    <scope>NUCLEOTIDE SEQUENCE [LARGE SCALE GENOMIC DNA]</scope>
    <source>
        <strain evidence="3">s21-N3</strain>
    </source>
</reference>
<dbReference type="Pfam" id="PF04343">
    <property type="entry name" value="DUF488"/>
    <property type="match status" value="1"/>
</dbReference>
<gene>
    <name evidence="2" type="ORF">CP97_13780</name>
</gene>
<evidence type="ECO:0008006" key="4">
    <source>
        <dbReference type="Google" id="ProtNLM"/>
    </source>
</evidence>
<dbReference type="OrthoDB" id="9789109at2"/>
<dbReference type="InterPro" id="IPR007438">
    <property type="entry name" value="DUF488"/>
</dbReference>
<dbReference type="Proteomes" id="UP000059113">
    <property type="component" value="Chromosome"/>
</dbReference>
<dbReference type="AlphaFoldDB" id="A0A0H4VGF3"/>
<dbReference type="PANTHER" id="PTHR39337">
    <property type="entry name" value="BLR5642 PROTEIN"/>
    <property type="match status" value="1"/>
</dbReference>